<proteinExistence type="inferred from homology"/>
<dbReference type="InterPro" id="IPR002559">
    <property type="entry name" value="Transposase_11"/>
</dbReference>
<reference evidence="7" key="1">
    <citation type="submission" date="2016-10" db="EMBL/GenBank/DDBJ databases">
        <authorList>
            <person name="Varghese N."/>
            <person name="Submissions S."/>
        </authorList>
    </citation>
    <scope>NUCLEOTIDE SEQUENCE [LARGE SCALE GENOMIC DNA]</scope>
    <source>
        <strain evidence="7">DSM 22703</strain>
    </source>
</reference>
<keyword evidence="2" id="KW-0815">Transposition</keyword>
<dbReference type="GO" id="GO:0004803">
    <property type="term" value="F:transposase activity"/>
    <property type="evidence" value="ECO:0007669"/>
    <property type="project" value="InterPro"/>
</dbReference>
<dbReference type="STRING" id="279824.SAMN03080617_02788"/>
<dbReference type="NCBIfam" id="NF033592">
    <property type="entry name" value="transpos_IS4_1"/>
    <property type="match status" value="1"/>
</dbReference>
<dbReference type="Pfam" id="PF01609">
    <property type="entry name" value="DDE_Tnp_1"/>
    <property type="match status" value="1"/>
</dbReference>
<protein>
    <submittedName>
        <fullName evidence="6">Transposase DDE domain-containing protein</fullName>
    </submittedName>
</protein>
<evidence type="ECO:0000313" key="7">
    <source>
        <dbReference type="Proteomes" id="UP000198756"/>
    </source>
</evidence>
<name>A0A1G5YSJ1_9BACT</name>
<accession>A0A1G5YSJ1</accession>
<evidence type="ECO:0000313" key="6">
    <source>
        <dbReference type="EMBL" id="SDA85436.1"/>
    </source>
</evidence>
<sequence>MAKEAGYSIRKSKLDGFGFLLSLMFSYQRGKDFSLLDMASFLFQEFGINITKQSLHDRFASPAVDFLKKCLDCLLTQKISYSGEKQALKTHFNRIRIKDSTKFALPDSFSAKYKGYGGALHHSSSMISIQYEYDFLSGKSLDLRLTSGVMNDQSDSADFTHDIQENDLFLRDMGYCTLRFLSKIHSAKAYFLNRLTPQVNIYLERNSKDPVEINSYLKQLKKDKLEYLEVYVFLGKKERVPVRLVVSLADETAYEKRLRKTSKQAKSTGNKVSDKFKARARLNIMVTNVPAEILKGKDIRKVYSLRRQIELIFKTWKSLVTIDEINTKKIHRFECQLYGKLIWIILNLTIFNWLQNQVLQKNNVLCSVWKYFRLIQNISDHLINALKSHKELIILLDQLKEFTPKILYLERKKGKLALNEILTTLT</sequence>
<dbReference type="GO" id="GO:0003677">
    <property type="term" value="F:DNA binding"/>
    <property type="evidence" value="ECO:0007669"/>
    <property type="project" value="UniProtKB-KW"/>
</dbReference>
<dbReference type="GO" id="GO:0006313">
    <property type="term" value="P:DNA transposition"/>
    <property type="evidence" value="ECO:0007669"/>
    <property type="project" value="InterPro"/>
</dbReference>
<dbReference type="AlphaFoldDB" id="A0A1G5YSJ1"/>
<organism evidence="6 7">
    <name type="scientific">Algoriphagus alkaliphilus</name>
    <dbReference type="NCBI Taxonomy" id="279824"/>
    <lineage>
        <taxon>Bacteria</taxon>
        <taxon>Pseudomonadati</taxon>
        <taxon>Bacteroidota</taxon>
        <taxon>Cytophagia</taxon>
        <taxon>Cytophagales</taxon>
        <taxon>Cyclobacteriaceae</taxon>
        <taxon>Algoriphagus</taxon>
    </lineage>
</organism>
<evidence type="ECO:0000259" key="5">
    <source>
        <dbReference type="Pfam" id="PF01609"/>
    </source>
</evidence>
<feature type="domain" description="Transposase IS4-like" evidence="5">
    <location>
        <begin position="92"/>
        <end position="343"/>
    </location>
</feature>
<keyword evidence="7" id="KW-1185">Reference proteome</keyword>
<keyword evidence="4" id="KW-0233">DNA recombination</keyword>
<evidence type="ECO:0000256" key="3">
    <source>
        <dbReference type="ARBA" id="ARBA00023125"/>
    </source>
</evidence>
<dbReference type="EMBL" id="FMXE01000020">
    <property type="protein sequence ID" value="SDA85436.1"/>
    <property type="molecule type" value="Genomic_DNA"/>
</dbReference>
<evidence type="ECO:0000256" key="4">
    <source>
        <dbReference type="ARBA" id="ARBA00023172"/>
    </source>
</evidence>
<dbReference type="Proteomes" id="UP000198756">
    <property type="component" value="Unassembled WGS sequence"/>
</dbReference>
<dbReference type="InterPro" id="IPR047952">
    <property type="entry name" value="Transpos_IS4"/>
</dbReference>
<keyword evidence="3" id="KW-0238">DNA-binding</keyword>
<comment type="similarity">
    <text evidence="1">Belongs to the transposase 11 family.</text>
</comment>
<dbReference type="PANTHER" id="PTHR33258:SF1">
    <property type="entry name" value="TRANSPOSASE INSL FOR INSERTION SEQUENCE ELEMENT IS186A-RELATED"/>
    <property type="match status" value="1"/>
</dbReference>
<gene>
    <name evidence="6" type="ORF">SAMN03080617_02788</name>
</gene>
<dbReference type="SUPFAM" id="SSF53098">
    <property type="entry name" value="Ribonuclease H-like"/>
    <property type="match status" value="1"/>
</dbReference>
<dbReference type="PANTHER" id="PTHR33258">
    <property type="entry name" value="TRANSPOSASE INSL FOR INSERTION SEQUENCE ELEMENT IS186A-RELATED"/>
    <property type="match status" value="1"/>
</dbReference>
<dbReference type="InterPro" id="IPR012337">
    <property type="entry name" value="RNaseH-like_sf"/>
</dbReference>
<evidence type="ECO:0000256" key="2">
    <source>
        <dbReference type="ARBA" id="ARBA00022578"/>
    </source>
</evidence>
<evidence type="ECO:0000256" key="1">
    <source>
        <dbReference type="ARBA" id="ARBA00010075"/>
    </source>
</evidence>